<gene>
    <name evidence="1" type="ORF">SAMN04488693_1167</name>
</gene>
<name>A0A1G8M266_9MICC</name>
<reference evidence="1 2" key="1">
    <citation type="submission" date="2016-10" db="EMBL/GenBank/DDBJ databases">
        <authorList>
            <person name="de Groot N.N."/>
        </authorList>
    </citation>
    <scope>NUCLEOTIDE SEQUENCE [LARGE SCALE GENOMIC DNA]</scope>
    <source>
        <strain evidence="1 2">NP_1H</strain>
    </source>
</reference>
<evidence type="ECO:0000313" key="1">
    <source>
        <dbReference type="EMBL" id="SDI62004.1"/>
    </source>
</evidence>
<protein>
    <recommendedName>
        <fullName evidence="3">Helix-turn-helix domain-containing protein</fullName>
    </recommendedName>
</protein>
<dbReference type="AlphaFoldDB" id="A0A1G8M266"/>
<dbReference type="Proteomes" id="UP000199258">
    <property type="component" value="Unassembled WGS sequence"/>
</dbReference>
<organism evidence="1 2">
    <name type="scientific">Arthrobacter subterraneus</name>
    <dbReference type="NCBI Taxonomy" id="335973"/>
    <lineage>
        <taxon>Bacteria</taxon>
        <taxon>Bacillati</taxon>
        <taxon>Actinomycetota</taxon>
        <taxon>Actinomycetes</taxon>
        <taxon>Micrococcales</taxon>
        <taxon>Micrococcaceae</taxon>
        <taxon>Arthrobacter</taxon>
    </lineage>
</organism>
<accession>A0A1G8M266</accession>
<evidence type="ECO:0000313" key="2">
    <source>
        <dbReference type="Proteomes" id="UP000199258"/>
    </source>
</evidence>
<dbReference type="EMBL" id="FNDT01000016">
    <property type="protein sequence ID" value="SDI62004.1"/>
    <property type="molecule type" value="Genomic_DNA"/>
</dbReference>
<evidence type="ECO:0008006" key="3">
    <source>
        <dbReference type="Google" id="ProtNLM"/>
    </source>
</evidence>
<keyword evidence="2" id="KW-1185">Reference proteome</keyword>
<proteinExistence type="predicted"/>
<dbReference type="STRING" id="335973.SAMN04488693_1167"/>
<sequence length="151" mass="16086">MRDARGRMVRSIGMTQTLLRPVQVDELVGLYEAGATLAQLGRQFGVDRRTVAAHLVRRAVPIRQDGLDGLLVAEAAALYESGLTLLQVGMRFGVSQQTVRRSIAAEGVTIRPSGRRPQSTRVAAEASESAGVKSHSIGISTGTWSVFATGV</sequence>
<dbReference type="Gene3D" id="1.10.10.60">
    <property type="entry name" value="Homeodomain-like"/>
    <property type="match status" value="2"/>
</dbReference>